<dbReference type="Pfam" id="PF00672">
    <property type="entry name" value="HAMP"/>
    <property type="match status" value="1"/>
</dbReference>
<dbReference type="Proteomes" id="UP000001880">
    <property type="component" value="Chromosome"/>
</dbReference>
<dbReference type="RefSeq" id="WP_012828405.1">
    <property type="nucleotide sequence ID" value="NC_013440.1"/>
</dbReference>
<dbReference type="InterPro" id="IPR005467">
    <property type="entry name" value="His_kinase_dom"/>
</dbReference>
<dbReference type="Gene3D" id="3.30.565.10">
    <property type="entry name" value="Histidine kinase-like ATPase, C-terminal domain"/>
    <property type="match status" value="1"/>
</dbReference>
<dbReference type="SUPFAM" id="SSF55874">
    <property type="entry name" value="ATPase domain of HSP90 chaperone/DNA topoisomerase II/histidine kinase"/>
    <property type="match status" value="1"/>
</dbReference>
<dbReference type="EMBL" id="CP001804">
    <property type="protein sequence ID" value="ACY15805.1"/>
    <property type="molecule type" value="Genomic_DNA"/>
</dbReference>
<organism evidence="14 15">
    <name type="scientific">Haliangium ochraceum (strain DSM 14365 / JCM 11303 / SMP-2)</name>
    <dbReference type="NCBI Taxonomy" id="502025"/>
    <lineage>
        <taxon>Bacteria</taxon>
        <taxon>Pseudomonadati</taxon>
        <taxon>Myxococcota</taxon>
        <taxon>Polyangia</taxon>
        <taxon>Haliangiales</taxon>
        <taxon>Kofleriaceae</taxon>
        <taxon>Haliangium</taxon>
    </lineage>
</organism>
<dbReference type="KEGG" id="hoh:Hoch_3303"/>
<dbReference type="CDD" id="cd00082">
    <property type="entry name" value="HisKA"/>
    <property type="match status" value="1"/>
</dbReference>
<keyword evidence="15" id="KW-1185">Reference proteome</keyword>
<keyword evidence="9" id="KW-0902">Two-component regulatory system</keyword>
<dbReference type="Gene3D" id="1.10.287.130">
    <property type="match status" value="1"/>
</dbReference>
<dbReference type="PANTHER" id="PTHR43065:SF10">
    <property type="entry name" value="PEROXIDE STRESS-ACTIVATED HISTIDINE KINASE MAK3"/>
    <property type="match status" value="1"/>
</dbReference>
<dbReference type="AlphaFoldDB" id="D0LTW1"/>
<evidence type="ECO:0000256" key="11">
    <source>
        <dbReference type="SAM" id="Phobius"/>
    </source>
</evidence>
<dbReference type="SMART" id="SM00304">
    <property type="entry name" value="HAMP"/>
    <property type="match status" value="1"/>
</dbReference>
<keyword evidence="10" id="KW-0175">Coiled coil</keyword>
<dbReference type="CDD" id="cd00075">
    <property type="entry name" value="HATPase"/>
    <property type="match status" value="1"/>
</dbReference>
<evidence type="ECO:0000256" key="5">
    <source>
        <dbReference type="ARBA" id="ARBA00022679"/>
    </source>
</evidence>
<evidence type="ECO:0000313" key="14">
    <source>
        <dbReference type="EMBL" id="ACY15805.1"/>
    </source>
</evidence>
<dbReference type="InterPro" id="IPR003660">
    <property type="entry name" value="HAMP_dom"/>
</dbReference>
<feature type="domain" description="Histidine kinase" evidence="12">
    <location>
        <begin position="270"/>
        <end position="493"/>
    </location>
</feature>
<dbReference type="SMART" id="SM00387">
    <property type="entry name" value="HATPase_c"/>
    <property type="match status" value="1"/>
</dbReference>
<dbReference type="InterPro" id="IPR003661">
    <property type="entry name" value="HisK_dim/P_dom"/>
</dbReference>
<evidence type="ECO:0000256" key="9">
    <source>
        <dbReference type="ARBA" id="ARBA00023012"/>
    </source>
</evidence>
<dbReference type="PRINTS" id="PR00344">
    <property type="entry name" value="BCTRLSENSOR"/>
</dbReference>
<feature type="transmembrane region" description="Helical" evidence="11">
    <location>
        <begin position="167"/>
        <end position="185"/>
    </location>
</feature>
<protein>
    <recommendedName>
        <fullName evidence="3">histidine kinase</fullName>
        <ecNumber evidence="3">2.7.13.3</ecNumber>
    </recommendedName>
</protein>
<dbReference type="GO" id="GO:0000155">
    <property type="term" value="F:phosphorelay sensor kinase activity"/>
    <property type="evidence" value="ECO:0007669"/>
    <property type="project" value="InterPro"/>
</dbReference>
<evidence type="ECO:0000259" key="13">
    <source>
        <dbReference type="PROSITE" id="PS50885"/>
    </source>
</evidence>
<dbReference type="HOGENOM" id="CLU_000445_89_29_7"/>
<keyword evidence="5" id="KW-0808">Transferase</keyword>
<evidence type="ECO:0000256" key="2">
    <source>
        <dbReference type="ARBA" id="ARBA00004370"/>
    </source>
</evidence>
<dbReference type="Pfam" id="PF00512">
    <property type="entry name" value="HisKA"/>
    <property type="match status" value="1"/>
</dbReference>
<keyword evidence="6" id="KW-0547">Nucleotide-binding</keyword>
<keyword evidence="11" id="KW-1133">Transmembrane helix</keyword>
<dbReference type="InterPro" id="IPR036097">
    <property type="entry name" value="HisK_dim/P_sf"/>
</dbReference>
<dbReference type="eggNOG" id="COG4191">
    <property type="taxonomic scope" value="Bacteria"/>
</dbReference>
<evidence type="ECO:0000259" key="12">
    <source>
        <dbReference type="PROSITE" id="PS50109"/>
    </source>
</evidence>
<dbReference type="InterPro" id="IPR004358">
    <property type="entry name" value="Sig_transdc_His_kin-like_C"/>
</dbReference>
<evidence type="ECO:0000256" key="8">
    <source>
        <dbReference type="ARBA" id="ARBA00022840"/>
    </source>
</evidence>
<dbReference type="SMART" id="SM00388">
    <property type="entry name" value="HisKA"/>
    <property type="match status" value="1"/>
</dbReference>
<dbReference type="GO" id="GO:0016020">
    <property type="term" value="C:membrane"/>
    <property type="evidence" value="ECO:0007669"/>
    <property type="project" value="UniProtKB-SubCell"/>
</dbReference>
<keyword evidence="7 14" id="KW-0418">Kinase</keyword>
<dbReference type="STRING" id="502025.Hoch_3303"/>
<dbReference type="OrthoDB" id="9781147at2"/>
<dbReference type="PROSITE" id="PS50885">
    <property type="entry name" value="HAMP"/>
    <property type="match status" value="1"/>
</dbReference>
<dbReference type="SUPFAM" id="SSF47384">
    <property type="entry name" value="Homodimeric domain of signal transducing histidine kinase"/>
    <property type="match status" value="1"/>
</dbReference>
<reference evidence="14 15" key="1">
    <citation type="journal article" date="2010" name="Stand. Genomic Sci.">
        <title>Complete genome sequence of Haliangium ochraceum type strain (SMP-2).</title>
        <authorList>
            <consortium name="US DOE Joint Genome Institute (JGI-PGF)"/>
            <person name="Ivanova N."/>
            <person name="Daum C."/>
            <person name="Lang E."/>
            <person name="Abt B."/>
            <person name="Kopitz M."/>
            <person name="Saunders E."/>
            <person name="Lapidus A."/>
            <person name="Lucas S."/>
            <person name="Glavina Del Rio T."/>
            <person name="Nolan M."/>
            <person name="Tice H."/>
            <person name="Copeland A."/>
            <person name="Cheng J.F."/>
            <person name="Chen F."/>
            <person name="Bruce D."/>
            <person name="Goodwin L."/>
            <person name="Pitluck S."/>
            <person name="Mavromatis K."/>
            <person name="Pati A."/>
            <person name="Mikhailova N."/>
            <person name="Chen A."/>
            <person name="Palaniappan K."/>
            <person name="Land M."/>
            <person name="Hauser L."/>
            <person name="Chang Y.J."/>
            <person name="Jeffries C.D."/>
            <person name="Detter J.C."/>
            <person name="Brettin T."/>
            <person name="Rohde M."/>
            <person name="Goker M."/>
            <person name="Bristow J."/>
            <person name="Markowitz V."/>
            <person name="Eisen J.A."/>
            <person name="Hugenholtz P."/>
            <person name="Kyrpides N.C."/>
            <person name="Klenk H.P."/>
        </authorList>
    </citation>
    <scope>NUCLEOTIDE SEQUENCE [LARGE SCALE GENOMIC DNA]</scope>
    <source>
        <strain evidence="15">DSM 14365 / CIP 107738 / JCM 11303 / AJ 13395 / SMP-2</strain>
    </source>
</reference>
<keyword evidence="11" id="KW-0472">Membrane</keyword>
<dbReference type="InterPro" id="IPR003594">
    <property type="entry name" value="HATPase_dom"/>
</dbReference>
<accession>D0LTW1</accession>
<sequence>MKVGARITIATSALVSVIVGAYAFLDLRAEANERRETIEREAGQLARALRTSIEAVGPQAVLADRADFLSAVAAPMSPWQVSLLSVSAAAGGDGAGDPSERERLRKLQEVPELAMLAQEGERFIYVLPVRVPDPRQPSGTRVLASLEVSRSVAFLSTAQRDDLLRTLPLLVLVLIVVTIAIRVLTSSLMSRPMGKLLAGIDDVAQGDLSRVLLSERDDEIGALATRFNEMTYYLRESRAETQRQNQARLELEQRLRQTEKMATIGLFAAEIAHELGTPLNVIAARARTLNRKANSPEAVQKNADIISEQVARITRIIQQTLDHARLDSGPPSQEPVALADLIHSTLALFEGKLTAARIDTDHAPGEEPIAVPGDPDRLQQVLINLVNNALQAMPQGGRLGIATRVLSRRRPGLEHAPEQDYAVIDVSDSGAGVPPEERERIFEPFYTSRRSEGGTGLGLAVCYSIVKDHDGWIDIDDAAGGGTVFSVYLPTEDSAA</sequence>
<name>D0LTW1_HALO1</name>
<dbReference type="PANTHER" id="PTHR43065">
    <property type="entry name" value="SENSOR HISTIDINE KINASE"/>
    <property type="match status" value="1"/>
</dbReference>
<dbReference type="EC" id="2.7.13.3" evidence="3"/>
<evidence type="ECO:0000256" key="7">
    <source>
        <dbReference type="ARBA" id="ARBA00022777"/>
    </source>
</evidence>
<gene>
    <name evidence="14" type="ordered locus">Hoch_3303</name>
</gene>
<keyword evidence="8" id="KW-0067">ATP-binding</keyword>
<dbReference type="SUPFAM" id="SSF158472">
    <property type="entry name" value="HAMP domain-like"/>
    <property type="match status" value="1"/>
</dbReference>
<evidence type="ECO:0000256" key="1">
    <source>
        <dbReference type="ARBA" id="ARBA00000085"/>
    </source>
</evidence>
<dbReference type="GO" id="GO:0005524">
    <property type="term" value="F:ATP binding"/>
    <property type="evidence" value="ECO:0007669"/>
    <property type="project" value="UniProtKB-KW"/>
</dbReference>
<proteinExistence type="predicted"/>
<evidence type="ECO:0000256" key="4">
    <source>
        <dbReference type="ARBA" id="ARBA00022553"/>
    </source>
</evidence>
<dbReference type="PROSITE" id="PS50109">
    <property type="entry name" value="HIS_KIN"/>
    <property type="match status" value="1"/>
</dbReference>
<feature type="domain" description="HAMP" evidence="13">
    <location>
        <begin position="187"/>
        <end position="239"/>
    </location>
</feature>
<dbReference type="CDD" id="cd06225">
    <property type="entry name" value="HAMP"/>
    <property type="match status" value="1"/>
</dbReference>
<keyword evidence="11" id="KW-0812">Transmembrane</keyword>
<comment type="subcellular location">
    <subcellularLocation>
        <location evidence="2">Membrane</location>
    </subcellularLocation>
</comment>
<comment type="catalytic activity">
    <reaction evidence="1">
        <text>ATP + protein L-histidine = ADP + protein N-phospho-L-histidine.</text>
        <dbReference type="EC" id="2.7.13.3"/>
    </reaction>
</comment>
<evidence type="ECO:0000256" key="6">
    <source>
        <dbReference type="ARBA" id="ARBA00022741"/>
    </source>
</evidence>
<evidence type="ECO:0000256" key="3">
    <source>
        <dbReference type="ARBA" id="ARBA00012438"/>
    </source>
</evidence>
<keyword evidence="4" id="KW-0597">Phosphoprotein</keyword>
<dbReference type="InterPro" id="IPR036890">
    <property type="entry name" value="HATPase_C_sf"/>
</dbReference>
<dbReference type="Gene3D" id="6.10.340.10">
    <property type="match status" value="1"/>
</dbReference>
<evidence type="ECO:0000313" key="15">
    <source>
        <dbReference type="Proteomes" id="UP000001880"/>
    </source>
</evidence>
<feature type="coiled-coil region" evidence="10">
    <location>
        <begin position="234"/>
        <end position="261"/>
    </location>
</feature>
<evidence type="ECO:0000256" key="10">
    <source>
        <dbReference type="SAM" id="Coils"/>
    </source>
</evidence>
<dbReference type="Pfam" id="PF02518">
    <property type="entry name" value="HATPase_c"/>
    <property type="match status" value="1"/>
</dbReference>